<feature type="domain" description="DUF4440" evidence="1">
    <location>
        <begin position="46"/>
        <end position="151"/>
    </location>
</feature>
<dbReference type="Proteomes" id="UP001501222">
    <property type="component" value="Unassembled WGS sequence"/>
</dbReference>
<dbReference type="InterPro" id="IPR032710">
    <property type="entry name" value="NTF2-like_dom_sf"/>
</dbReference>
<proteinExistence type="predicted"/>
<dbReference type="EMBL" id="BAABAA010000007">
    <property type="protein sequence ID" value="GAA3575345.1"/>
    <property type="molecule type" value="Genomic_DNA"/>
</dbReference>
<evidence type="ECO:0000313" key="3">
    <source>
        <dbReference type="Proteomes" id="UP001501222"/>
    </source>
</evidence>
<dbReference type="SUPFAM" id="SSF54427">
    <property type="entry name" value="NTF2-like"/>
    <property type="match status" value="1"/>
</dbReference>
<gene>
    <name evidence="2" type="ORF">GCM10022235_51210</name>
</gene>
<evidence type="ECO:0000259" key="1">
    <source>
        <dbReference type="Pfam" id="PF14534"/>
    </source>
</evidence>
<dbReference type="Gene3D" id="3.10.450.50">
    <property type="match status" value="1"/>
</dbReference>
<comment type="caution">
    <text evidence="2">The sequence shown here is derived from an EMBL/GenBank/DDBJ whole genome shotgun (WGS) entry which is preliminary data.</text>
</comment>
<evidence type="ECO:0000313" key="2">
    <source>
        <dbReference type="EMBL" id="GAA3575345.1"/>
    </source>
</evidence>
<dbReference type="Pfam" id="PF14534">
    <property type="entry name" value="DUF4440"/>
    <property type="match status" value="1"/>
</dbReference>
<name>A0ABP6Y1H0_9ACTN</name>
<reference evidence="3" key="1">
    <citation type="journal article" date="2019" name="Int. J. Syst. Evol. Microbiol.">
        <title>The Global Catalogue of Microorganisms (GCM) 10K type strain sequencing project: providing services to taxonomists for standard genome sequencing and annotation.</title>
        <authorList>
            <consortium name="The Broad Institute Genomics Platform"/>
            <consortium name="The Broad Institute Genome Sequencing Center for Infectious Disease"/>
            <person name="Wu L."/>
            <person name="Ma J."/>
        </authorList>
    </citation>
    <scope>NUCLEOTIDE SEQUENCE [LARGE SCALE GENOMIC DNA]</scope>
    <source>
        <strain evidence="3">JCM 16928</strain>
    </source>
</reference>
<sequence length="162" mass="17263">MHRSLISPRLGSRRIAQDQDRIAFKGPIPMARLLLRVNGMSAETEVLAVSAAWDAALVRNDAEAVAAFMADEWVYVGPTGPTGKAAIVGWIAGGQLAHHTMEIVGEPRVAGHGDSAVVTARKRSTGAWEGVAYAADEWISEVFVRTDGGWSCVLSHKCPVTA</sequence>
<accession>A0ABP6Y1H0</accession>
<dbReference type="InterPro" id="IPR027843">
    <property type="entry name" value="DUF4440"/>
</dbReference>
<protein>
    <recommendedName>
        <fullName evidence="1">DUF4440 domain-containing protein</fullName>
    </recommendedName>
</protein>
<organism evidence="2 3">
    <name type="scientific">Kribbella ginsengisoli</name>
    <dbReference type="NCBI Taxonomy" id="363865"/>
    <lineage>
        <taxon>Bacteria</taxon>
        <taxon>Bacillati</taxon>
        <taxon>Actinomycetota</taxon>
        <taxon>Actinomycetes</taxon>
        <taxon>Propionibacteriales</taxon>
        <taxon>Kribbellaceae</taxon>
        <taxon>Kribbella</taxon>
    </lineage>
</organism>
<keyword evidence="3" id="KW-1185">Reference proteome</keyword>